<dbReference type="PANTHER" id="PTHR34216:SF3">
    <property type="entry name" value="POLY-BETA-1,6-N-ACETYL-D-GLUCOSAMINE N-DEACETYLASE"/>
    <property type="match status" value="1"/>
</dbReference>
<dbReference type="PROSITE" id="PS51677">
    <property type="entry name" value="NODB"/>
    <property type="match status" value="1"/>
</dbReference>
<dbReference type="Pfam" id="PF01522">
    <property type="entry name" value="Polysacc_deac_1"/>
    <property type="match status" value="1"/>
</dbReference>
<dbReference type="GO" id="GO:0005576">
    <property type="term" value="C:extracellular region"/>
    <property type="evidence" value="ECO:0007669"/>
    <property type="project" value="UniProtKB-SubCell"/>
</dbReference>
<dbReference type="Proteomes" id="UP000036356">
    <property type="component" value="Unassembled WGS sequence"/>
</dbReference>
<keyword evidence="5" id="KW-1185">Reference proteome</keyword>
<dbReference type="GO" id="GO:0016810">
    <property type="term" value="F:hydrolase activity, acting on carbon-nitrogen (but not peptide) bonds"/>
    <property type="evidence" value="ECO:0007669"/>
    <property type="project" value="InterPro"/>
</dbReference>
<dbReference type="Gene3D" id="3.20.20.370">
    <property type="entry name" value="Glycoside hydrolase/deacetylase"/>
    <property type="match status" value="1"/>
</dbReference>
<gene>
    <name evidence="4" type="primary">icaB</name>
    <name evidence="4" type="ORF">DEAC_c18680</name>
</gene>
<accession>A0A0J1FSL4</accession>
<dbReference type="PATRIC" id="fig|476652.3.peg.1932"/>
<dbReference type="RefSeq" id="WP_047809716.1">
    <property type="nucleotide sequence ID" value="NZ_LDZY01000005.1"/>
</dbReference>
<evidence type="ECO:0000259" key="3">
    <source>
        <dbReference type="PROSITE" id="PS51677"/>
    </source>
</evidence>
<keyword evidence="2" id="KW-0732">Signal</keyword>
<dbReference type="SUPFAM" id="SSF88713">
    <property type="entry name" value="Glycoside hydrolase/deacetylase"/>
    <property type="match status" value="1"/>
</dbReference>
<sequence length="284" mass="32404">MFKKTIGPLILIVLILISSGCTFKKPALNTTKVQASNSSALSVDLMPSSNLSQTPQDKRVGTPPRYIRILYYHSVMREANNEVRMPPEQFEAQIVYLHDHGYHSITLNQLYKSLYQRGALPEKPFVITFDDGYEDNYQTAYPILKKYGYAATVFMISGYINGKGFLTWPQLKELAVNGWDIADHTRDHTYLTKLSPLKILSELESSKKALEKGLGHSVDYFAYPFGDFNNTVVRAVKKAGYLMAFTTLRGWADSNTDAYHVHRVYCYANMGMKEFIHRLQNPNY</sequence>
<protein>
    <submittedName>
        <fullName evidence="4">Poly-beta-1,6-N-acetyl-D-glucosamine N-deacetylase</fullName>
        <ecNumber evidence="4">3.5.1.-</ecNumber>
    </submittedName>
</protein>
<reference evidence="4 5" key="1">
    <citation type="submission" date="2015-06" db="EMBL/GenBank/DDBJ databases">
        <title>Draft genome of the moderately acidophilic sulfate reducer Candidatus Desulfosporosinus acididurans strain M1.</title>
        <authorList>
            <person name="Poehlein A."/>
            <person name="Petzsch P."/>
            <person name="Johnson B.D."/>
            <person name="Schloemann M."/>
            <person name="Daniel R."/>
            <person name="Muehling M."/>
        </authorList>
    </citation>
    <scope>NUCLEOTIDE SEQUENCE [LARGE SCALE GENOMIC DNA]</scope>
    <source>
        <strain evidence="4 5">M1</strain>
    </source>
</reference>
<evidence type="ECO:0000313" key="4">
    <source>
        <dbReference type="EMBL" id="KLU66469.1"/>
    </source>
</evidence>
<dbReference type="CDD" id="cd10918">
    <property type="entry name" value="CE4_NodB_like_5s_6s"/>
    <property type="match status" value="1"/>
</dbReference>
<dbReference type="AlphaFoldDB" id="A0A0J1FSL4"/>
<organism evidence="4 5">
    <name type="scientific">Desulfosporosinus acididurans</name>
    <dbReference type="NCBI Taxonomy" id="476652"/>
    <lineage>
        <taxon>Bacteria</taxon>
        <taxon>Bacillati</taxon>
        <taxon>Bacillota</taxon>
        <taxon>Clostridia</taxon>
        <taxon>Eubacteriales</taxon>
        <taxon>Desulfitobacteriaceae</taxon>
        <taxon>Desulfosporosinus</taxon>
    </lineage>
</organism>
<keyword evidence="4" id="KW-0378">Hydrolase</keyword>
<dbReference type="STRING" id="476652.DEAC_c18680"/>
<comment type="caution">
    <text evidence="4">The sequence shown here is derived from an EMBL/GenBank/DDBJ whole genome shotgun (WGS) entry which is preliminary data.</text>
</comment>
<dbReference type="PROSITE" id="PS51257">
    <property type="entry name" value="PROKAR_LIPOPROTEIN"/>
    <property type="match status" value="1"/>
</dbReference>
<proteinExistence type="predicted"/>
<dbReference type="InterPro" id="IPR002509">
    <property type="entry name" value="NODB_dom"/>
</dbReference>
<name>A0A0J1FSL4_9FIRM</name>
<dbReference type="InterPro" id="IPR011330">
    <property type="entry name" value="Glyco_hydro/deAcase_b/a-brl"/>
</dbReference>
<dbReference type="InterPro" id="IPR051398">
    <property type="entry name" value="Polysacch_Deacetylase"/>
</dbReference>
<comment type="subcellular location">
    <subcellularLocation>
        <location evidence="1">Secreted</location>
    </subcellularLocation>
</comment>
<evidence type="ECO:0000256" key="2">
    <source>
        <dbReference type="ARBA" id="ARBA00022729"/>
    </source>
</evidence>
<evidence type="ECO:0000256" key="1">
    <source>
        <dbReference type="ARBA" id="ARBA00004613"/>
    </source>
</evidence>
<evidence type="ECO:0000313" key="5">
    <source>
        <dbReference type="Proteomes" id="UP000036356"/>
    </source>
</evidence>
<dbReference type="GO" id="GO:0005975">
    <property type="term" value="P:carbohydrate metabolic process"/>
    <property type="evidence" value="ECO:0007669"/>
    <property type="project" value="InterPro"/>
</dbReference>
<feature type="domain" description="NodB homology" evidence="3">
    <location>
        <begin position="123"/>
        <end position="284"/>
    </location>
</feature>
<dbReference type="PANTHER" id="PTHR34216">
    <property type="match status" value="1"/>
</dbReference>
<dbReference type="EC" id="3.5.1.-" evidence="4"/>
<dbReference type="EMBL" id="LDZY01000005">
    <property type="protein sequence ID" value="KLU66469.1"/>
    <property type="molecule type" value="Genomic_DNA"/>
</dbReference>